<dbReference type="HOGENOM" id="CLU_085669_0_0_10"/>
<dbReference type="Pfam" id="PF04488">
    <property type="entry name" value="Gly_transf_sug"/>
    <property type="match status" value="1"/>
</dbReference>
<dbReference type="SUPFAM" id="SSF53448">
    <property type="entry name" value="Nucleotide-diphospho-sugar transferases"/>
    <property type="match status" value="1"/>
</dbReference>
<dbReference type="InterPro" id="IPR007577">
    <property type="entry name" value="GlycoTrfase_DXD_sugar-bd_CS"/>
</dbReference>
<reference evidence="1 2" key="1">
    <citation type="journal article" date="2009" name="Stand. Genomic Sci.">
        <title>Complete genome sequence of Pedobacter heparinus type strain (HIM 762-3).</title>
        <authorList>
            <person name="Han C."/>
            <person name="Spring S."/>
            <person name="Lapidus A."/>
            <person name="Del Rio T.G."/>
            <person name="Tice H."/>
            <person name="Copeland A."/>
            <person name="Cheng J.F."/>
            <person name="Lucas S."/>
            <person name="Chen F."/>
            <person name="Nolan M."/>
            <person name="Bruce D."/>
            <person name="Goodwin L."/>
            <person name="Pitluck S."/>
            <person name="Ivanova N."/>
            <person name="Mavromatis K."/>
            <person name="Mikhailova N."/>
            <person name="Pati A."/>
            <person name="Chen A."/>
            <person name="Palaniappan K."/>
            <person name="Land M."/>
            <person name="Hauser L."/>
            <person name="Chang Y.J."/>
            <person name="Jeffries C.C."/>
            <person name="Saunders E."/>
            <person name="Chertkov O."/>
            <person name="Brettin T."/>
            <person name="Goker M."/>
            <person name="Rohde M."/>
            <person name="Bristow J."/>
            <person name="Eisen J.A."/>
            <person name="Markowitz V."/>
            <person name="Hugenholtz P."/>
            <person name="Kyrpides N.C."/>
            <person name="Klenk H.P."/>
            <person name="Detter J.C."/>
        </authorList>
    </citation>
    <scope>NUCLEOTIDE SEQUENCE [LARGE SCALE GENOMIC DNA]</scope>
    <source>
        <strain evidence="2">ATCC 13125 / DSM 2366 / CIP 104194 / JCM 7457 / NBRC 12017 / NCIMB 9290 / NRRL B-14731 / HIM 762-3</strain>
    </source>
</reference>
<dbReference type="Gene3D" id="3.90.550.20">
    <property type="match status" value="1"/>
</dbReference>
<dbReference type="PANTHER" id="PTHR31834:SF1">
    <property type="entry name" value="INITIATION-SPECIFIC ALPHA-1,6-MANNOSYLTRANSFERASE"/>
    <property type="match status" value="1"/>
</dbReference>
<protein>
    <submittedName>
        <fullName evidence="1">Glycosyltransferase sugar-binding region containing DXD motif</fullName>
    </submittedName>
</protein>
<organism evidence="1 2">
    <name type="scientific">Pedobacter heparinus (strain ATCC 13125 / DSM 2366 / CIP 104194 / JCM 7457 / NBRC 12017 / NCIMB 9290 / NRRL B-14731 / HIM 762-3)</name>
    <dbReference type="NCBI Taxonomy" id="485917"/>
    <lineage>
        <taxon>Bacteria</taxon>
        <taxon>Pseudomonadati</taxon>
        <taxon>Bacteroidota</taxon>
        <taxon>Sphingobacteriia</taxon>
        <taxon>Sphingobacteriales</taxon>
        <taxon>Sphingobacteriaceae</taxon>
        <taxon>Pedobacter</taxon>
    </lineage>
</organism>
<dbReference type="OrthoDB" id="277808at2"/>
<dbReference type="KEGG" id="phe:Phep_0687"/>
<dbReference type="GO" id="GO:0000009">
    <property type="term" value="F:alpha-1,6-mannosyltransferase activity"/>
    <property type="evidence" value="ECO:0007669"/>
    <property type="project" value="InterPro"/>
</dbReference>
<dbReference type="STRING" id="485917.Phep_0687"/>
<sequence>MSIPKVVYQTFKNTKLPFINRLAIKWLKLRNKDYIYEFYDDTRIRTFILTAYGQDVLDVYDKLNIGAAKADFFRYAILYKKGGVYLDIDAYVLGKLDNIIKPGDVAVISREKFPNIFVQWALIYEPGHPFLKRTLDIVIQNIQQNAYPNSVHWMTGPTAYSKAILECITEDPEIKYRIFGQDYQKAIKPRLPFSKLLYKGSQHWKKMEQVTMVLKAKSSDE</sequence>
<accession>C6Y1D3</accession>
<dbReference type="eggNOG" id="COG3774">
    <property type="taxonomic scope" value="Bacteria"/>
</dbReference>
<evidence type="ECO:0000313" key="2">
    <source>
        <dbReference type="Proteomes" id="UP000000852"/>
    </source>
</evidence>
<dbReference type="RefSeq" id="WP_012780855.1">
    <property type="nucleotide sequence ID" value="NC_013061.1"/>
</dbReference>
<keyword evidence="2" id="KW-1185">Reference proteome</keyword>
<proteinExistence type="predicted"/>
<dbReference type="InterPro" id="IPR029044">
    <property type="entry name" value="Nucleotide-diphossugar_trans"/>
</dbReference>
<dbReference type="AlphaFoldDB" id="C6Y1D3"/>
<keyword evidence="1" id="KW-0808">Transferase</keyword>
<dbReference type="EMBL" id="CP001681">
    <property type="protein sequence ID" value="ACU02909.1"/>
    <property type="molecule type" value="Genomic_DNA"/>
</dbReference>
<dbReference type="GO" id="GO:0006487">
    <property type="term" value="P:protein N-linked glycosylation"/>
    <property type="evidence" value="ECO:0007669"/>
    <property type="project" value="TreeGrafter"/>
</dbReference>
<evidence type="ECO:0000313" key="1">
    <source>
        <dbReference type="EMBL" id="ACU02909.1"/>
    </source>
</evidence>
<dbReference type="InterPro" id="IPR039367">
    <property type="entry name" value="Och1-like"/>
</dbReference>
<gene>
    <name evidence="1" type="ordered locus">Phep_0687</name>
</gene>
<name>C6Y1D3_PEDHD</name>
<dbReference type="PANTHER" id="PTHR31834">
    <property type="entry name" value="INITIATION-SPECIFIC ALPHA-1,6-MANNOSYLTRANSFERASE"/>
    <property type="match status" value="1"/>
</dbReference>
<dbReference type="Proteomes" id="UP000000852">
    <property type="component" value="Chromosome"/>
</dbReference>